<dbReference type="RefSeq" id="WP_163298789.1">
    <property type="nucleotide sequence ID" value="NZ_JAAGRR010000073.1"/>
</dbReference>
<proteinExistence type="inferred from homology"/>
<evidence type="ECO:0000256" key="1">
    <source>
        <dbReference type="ARBA" id="ARBA00007637"/>
    </source>
</evidence>
<dbReference type="Gene3D" id="3.90.25.10">
    <property type="entry name" value="UDP-galactose 4-epimerase, domain 1"/>
    <property type="match status" value="1"/>
</dbReference>
<dbReference type="Proteomes" id="UP000469346">
    <property type="component" value="Unassembled WGS sequence"/>
</dbReference>
<protein>
    <submittedName>
        <fullName evidence="3">NAD-dependent epimerase/dehydratase family protein</fullName>
    </submittedName>
</protein>
<accession>A0A6N9TRB8</accession>
<reference evidence="3 4" key="1">
    <citation type="submission" date="2020-02" db="EMBL/GenBank/DDBJ databases">
        <title>Comparative genomics of sulfur disproportionating microorganisms.</title>
        <authorList>
            <person name="Ward L.M."/>
            <person name="Bertran E."/>
            <person name="Johnston D.T."/>
        </authorList>
    </citation>
    <scope>NUCLEOTIDE SEQUENCE [LARGE SCALE GENOMIC DNA]</scope>
    <source>
        <strain evidence="3 4">DSM 100025</strain>
    </source>
</reference>
<dbReference type="InterPro" id="IPR001509">
    <property type="entry name" value="Epimerase_deHydtase"/>
</dbReference>
<dbReference type="EMBL" id="JAAGRR010000073">
    <property type="protein sequence ID" value="NDY42653.1"/>
    <property type="molecule type" value="Genomic_DNA"/>
</dbReference>
<dbReference type="AlphaFoldDB" id="A0A6N9TRB8"/>
<gene>
    <name evidence="3" type="ORF">G3N55_07340</name>
</gene>
<evidence type="ECO:0000313" key="4">
    <source>
        <dbReference type="Proteomes" id="UP000469346"/>
    </source>
</evidence>
<keyword evidence="4" id="KW-1185">Reference proteome</keyword>
<feature type="domain" description="NAD-dependent epimerase/dehydratase" evidence="2">
    <location>
        <begin position="3"/>
        <end position="239"/>
    </location>
</feature>
<sequence>MKILVTGGAGFIGSNVVDAYIEAGHDVVVVDDLSSGRPENLHPAARFHRADIRDDGIRRLFEQERPDVLNHHAAQISVPDSVRDPRRDAAVNVDGFLNLMEAARRTGVRKVIFISSGGAIYGEAQEYPTSEAAPPQPVSPYAITKAVAEQYLAFYRAQHGLDYTVLRYSNVYGPRQVPHGEAGVVAIFMDNLAAGRPSTLYHFPGEPDGMVRDYCYVGDVAEANLKALSVGGGAAFNIATGVGTRTRQLYETLFDLAAGLIPGLDPALRRLETAPARPGDIRRSCLRIEKARDGLGWQPRTGLAEGLEKTLKWRLSGAAAAGSAP</sequence>
<dbReference type="Pfam" id="PF01370">
    <property type="entry name" value="Epimerase"/>
    <property type="match status" value="1"/>
</dbReference>
<organism evidence="3 4">
    <name type="scientific">Dissulfurirhabdus thermomarina</name>
    <dbReference type="NCBI Taxonomy" id="1765737"/>
    <lineage>
        <taxon>Bacteria</taxon>
        <taxon>Deltaproteobacteria</taxon>
        <taxon>Dissulfurirhabdaceae</taxon>
        <taxon>Dissulfurirhabdus</taxon>
    </lineage>
</organism>
<comment type="similarity">
    <text evidence="1">Belongs to the NAD(P)-dependent epimerase/dehydratase family.</text>
</comment>
<dbReference type="Gene3D" id="3.40.50.720">
    <property type="entry name" value="NAD(P)-binding Rossmann-like Domain"/>
    <property type="match status" value="1"/>
</dbReference>
<comment type="caution">
    <text evidence="3">The sequence shown here is derived from an EMBL/GenBank/DDBJ whole genome shotgun (WGS) entry which is preliminary data.</text>
</comment>
<dbReference type="SUPFAM" id="SSF51735">
    <property type="entry name" value="NAD(P)-binding Rossmann-fold domains"/>
    <property type="match status" value="1"/>
</dbReference>
<evidence type="ECO:0000313" key="3">
    <source>
        <dbReference type="EMBL" id="NDY42653.1"/>
    </source>
</evidence>
<name>A0A6N9TRB8_DISTH</name>
<dbReference type="InterPro" id="IPR036291">
    <property type="entry name" value="NAD(P)-bd_dom_sf"/>
</dbReference>
<dbReference type="PANTHER" id="PTHR43000">
    <property type="entry name" value="DTDP-D-GLUCOSE 4,6-DEHYDRATASE-RELATED"/>
    <property type="match status" value="1"/>
</dbReference>
<evidence type="ECO:0000259" key="2">
    <source>
        <dbReference type="Pfam" id="PF01370"/>
    </source>
</evidence>